<dbReference type="AlphaFoldDB" id="K3YEV5"/>
<accession>K3YEV5</accession>
<dbReference type="STRING" id="4555.K3YEV5"/>
<dbReference type="InterPro" id="IPR009057">
    <property type="entry name" value="Homeodomain-like_sf"/>
</dbReference>
<dbReference type="Gene3D" id="3.40.50.2300">
    <property type="match status" value="1"/>
</dbReference>
<dbReference type="NCBIfam" id="TIGR01557">
    <property type="entry name" value="myb_SHAQKYF"/>
    <property type="match status" value="1"/>
</dbReference>
<dbReference type="SUPFAM" id="SSF46689">
    <property type="entry name" value="Homeodomain-like"/>
    <property type="match status" value="1"/>
</dbReference>
<evidence type="ECO:0000313" key="8">
    <source>
        <dbReference type="EMBL" id="RCV33095.1"/>
    </source>
</evidence>
<dbReference type="Proteomes" id="UP000004995">
    <property type="component" value="Unassembled WGS sequence"/>
</dbReference>
<dbReference type="OrthoDB" id="621781at2759"/>
<protein>
    <recommendedName>
        <fullName evidence="7">Response regulatory domain-containing protein</fullName>
    </recommendedName>
</protein>
<comment type="caution">
    <text evidence="5">Lacks conserved residue(s) required for the propagation of feature annotation.</text>
</comment>
<dbReference type="eggNOG" id="KOG1601">
    <property type="taxonomic scope" value="Eukaryota"/>
</dbReference>
<dbReference type="GO" id="GO:0009736">
    <property type="term" value="P:cytokinin-activated signaling pathway"/>
    <property type="evidence" value="ECO:0007669"/>
    <property type="project" value="InterPro"/>
</dbReference>
<reference evidence="8" key="2">
    <citation type="submission" date="2015-07" db="EMBL/GenBank/DDBJ databases">
        <authorList>
            <person name="Noorani M."/>
        </authorList>
    </citation>
    <scope>NUCLEOTIDE SEQUENCE</scope>
    <source>
        <strain evidence="8">Yugu1</strain>
    </source>
</reference>
<dbReference type="Gene3D" id="1.10.10.60">
    <property type="entry name" value="Homeodomain-like"/>
    <property type="match status" value="1"/>
</dbReference>
<dbReference type="InterPro" id="IPR001789">
    <property type="entry name" value="Sig_transdc_resp-reg_receiver"/>
</dbReference>
<feature type="compositionally biased region" description="Polar residues" evidence="6">
    <location>
        <begin position="294"/>
        <end position="309"/>
    </location>
</feature>
<feature type="region of interest" description="Disordered" evidence="6">
    <location>
        <begin position="294"/>
        <end position="329"/>
    </location>
</feature>
<dbReference type="GO" id="GO:0003677">
    <property type="term" value="F:DNA binding"/>
    <property type="evidence" value="ECO:0007669"/>
    <property type="project" value="InterPro"/>
</dbReference>
<proteinExistence type="predicted"/>
<sequence length="345" mass="39488">MVYTSPIEALKFLKDHEKDMDFALVAVNMKEMHGFQFLDISRESHKNLQVIMMSDDMTWPTVKRSVELGARFLVKKPLDANTICDIWQHLDHKLLKCEKIKYLFQGIEGEWDDVFKSEKRLRGGANKQKVTQLMWTPFLQRKFLQALELLGKAATPTKIQLIMNVNSIGRKQISAHLQKHRKKVEKELRNTDAKTCNNGASSSQPLRICETDPNTCQYNPKFQPADRLDEDMYWDQKETTEETQGKNTYEAMRRALQLGTVFDESQLPNDPPVKEASKWEVDMMGDGMCRTDLTYPSGNKNENSETHNAGNAKGVMEKGDSDSGDAQERVLKIVAYSDSEDDEAL</sequence>
<keyword evidence="3" id="KW-0804">Transcription</keyword>
<reference evidence="8 10" key="1">
    <citation type="journal article" date="2012" name="Nat. Biotechnol.">
        <title>Reference genome sequence of the model plant Setaria.</title>
        <authorList>
            <person name="Bennetzen J.L."/>
            <person name="Schmutz J."/>
            <person name="Wang H."/>
            <person name="Percifield R."/>
            <person name="Hawkins J."/>
            <person name="Pontaroli A.C."/>
            <person name="Estep M."/>
            <person name="Feng L."/>
            <person name="Vaughn J.N."/>
            <person name="Grimwood J."/>
            <person name="Jenkins J."/>
            <person name="Barry K."/>
            <person name="Lindquist E."/>
            <person name="Hellsten U."/>
            <person name="Deshpande S."/>
            <person name="Wang X."/>
            <person name="Wu X."/>
            <person name="Mitros T."/>
            <person name="Triplett J."/>
            <person name="Yang X."/>
            <person name="Ye C.Y."/>
            <person name="Mauro-Herrera M."/>
            <person name="Wang L."/>
            <person name="Li P."/>
            <person name="Sharma M."/>
            <person name="Sharma R."/>
            <person name="Ronald P.C."/>
            <person name="Panaud O."/>
            <person name="Kellogg E.A."/>
            <person name="Brutnell T.P."/>
            <person name="Doust A.N."/>
            <person name="Tuskan G.A."/>
            <person name="Rokhsar D."/>
            <person name="Devos K.M."/>
        </authorList>
    </citation>
    <scope>NUCLEOTIDE SEQUENCE [LARGE SCALE GENOMIC DNA]</scope>
    <source>
        <strain evidence="10">cv. Yugu1</strain>
        <strain evidence="8">Yugu1</strain>
    </source>
</reference>
<dbReference type="OMA" id="KKYYLMW"/>
<dbReference type="EMBL" id="AGNK02004256">
    <property type="status" value="NOT_ANNOTATED_CDS"/>
    <property type="molecule type" value="Genomic_DNA"/>
</dbReference>
<dbReference type="InterPro" id="IPR045279">
    <property type="entry name" value="ARR-like"/>
</dbReference>
<evidence type="ECO:0000256" key="4">
    <source>
        <dbReference type="ARBA" id="ARBA00023242"/>
    </source>
</evidence>
<feature type="domain" description="Response regulatory" evidence="7">
    <location>
        <begin position="1"/>
        <end position="91"/>
    </location>
</feature>
<dbReference type="InterPro" id="IPR011006">
    <property type="entry name" value="CheY-like_superfamily"/>
</dbReference>
<dbReference type="PANTHER" id="PTHR43874:SF92">
    <property type="entry name" value="TWO-COMPONENT RESPONSE REGULATOR ORR28"/>
    <property type="match status" value="1"/>
</dbReference>
<evidence type="ECO:0000313" key="9">
    <source>
        <dbReference type="EnsemblPlants" id="KQK96775"/>
    </source>
</evidence>
<dbReference type="Pfam" id="PF00072">
    <property type="entry name" value="Response_reg"/>
    <property type="match status" value="1"/>
</dbReference>
<keyword evidence="4" id="KW-0539">Nucleus</keyword>
<evidence type="ECO:0000313" key="10">
    <source>
        <dbReference type="Proteomes" id="UP000004995"/>
    </source>
</evidence>
<evidence type="ECO:0000256" key="2">
    <source>
        <dbReference type="ARBA" id="ARBA00023015"/>
    </source>
</evidence>
<evidence type="ECO:0000256" key="6">
    <source>
        <dbReference type="SAM" id="MobiDB-lite"/>
    </source>
</evidence>
<dbReference type="HOGENOM" id="CLU_770221_0_0_1"/>
<dbReference type="EnsemblPlants" id="KQK96775">
    <property type="protein sequence ID" value="KQK96775"/>
    <property type="gene ID" value="SETIT_012772mg"/>
</dbReference>
<feature type="compositionally biased region" description="Basic and acidic residues" evidence="6">
    <location>
        <begin position="315"/>
        <end position="329"/>
    </location>
</feature>
<dbReference type="GO" id="GO:0000160">
    <property type="term" value="P:phosphorelay signal transduction system"/>
    <property type="evidence" value="ECO:0007669"/>
    <property type="project" value="UniProtKB-KW"/>
</dbReference>
<organism evidence="9 10">
    <name type="scientific">Setaria italica</name>
    <name type="common">Foxtail millet</name>
    <name type="synonym">Panicum italicum</name>
    <dbReference type="NCBI Taxonomy" id="4555"/>
    <lineage>
        <taxon>Eukaryota</taxon>
        <taxon>Viridiplantae</taxon>
        <taxon>Streptophyta</taxon>
        <taxon>Embryophyta</taxon>
        <taxon>Tracheophyta</taxon>
        <taxon>Spermatophyta</taxon>
        <taxon>Magnoliopsida</taxon>
        <taxon>Liliopsida</taxon>
        <taxon>Poales</taxon>
        <taxon>Poaceae</taxon>
        <taxon>PACMAD clade</taxon>
        <taxon>Panicoideae</taxon>
        <taxon>Panicodae</taxon>
        <taxon>Paniceae</taxon>
        <taxon>Cenchrinae</taxon>
        <taxon>Setaria</taxon>
    </lineage>
</organism>
<name>K3YEV5_SETIT</name>
<dbReference type="InterPro" id="IPR006447">
    <property type="entry name" value="Myb_dom_plants"/>
</dbReference>
<dbReference type="PANTHER" id="PTHR43874">
    <property type="entry name" value="TWO-COMPONENT RESPONSE REGULATOR"/>
    <property type="match status" value="1"/>
</dbReference>
<evidence type="ECO:0000256" key="5">
    <source>
        <dbReference type="PROSITE-ProRule" id="PRU00169"/>
    </source>
</evidence>
<evidence type="ECO:0000259" key="7">
    <source>
        <dbReference type="PROSITE" id="PS50110"/>
    </source>
</evidence>
<dbReference type="SUPFAM" id="SSF52172">
    <property type="entry name" value="CheY-like"/>
    <property type="match status" value="1"/>
</dbReference>
<dbReference type="PROSITE" id="PS50110">
    <property type="entry name" value="RESPONSE_REGULATORY"/>
    <property type="match status" value="1"/>
</dbReference>
<evidence type="ECO:0000256" key="3">
    <source>
        <dbReference type="ARBA" id="ARBA00023163"/>
    </source>
</evidence>
<keyword evidence="1" id="KW-0902">Two-component regulatory system</keyword>
<keyword evidence="10" id="KW-1185">Reference proteome</keyword>
<dbReference type="EMBL" id="CM003534">
    <property type="protein sequence ID" value="RCV33095.1"/>
    <property type="molecule type" value="Genomic_DNA"/>
</dbReference>
<keyword evidence="2" id="KW-0805">Transcription regulation</keyword>
<dbReference type="FunCoup" id="K3YEV5">
    <property type="interactions" value="22"/>
</dbReference>
<dbReference type="Gramene" id="KQK96775">
    <property type="protein sequence ID" value="KQK96775"/>
    <property type="gene ID" value="SETIT_012772mg"/>
</dbReference>
<reference evidence="9" key="3">
    <citation type="submission" date="2018-08" db="UniProtKB">
        <authorList>
            <consortium name="EnsemblPlants"/>
        </authorList>
    </citation>
    <scope>IDENTIFICATION</scope>
    <source>
        <strain evidence="9">Yugu1</strain>
    </source>
</reference>
<evidence type="ECO:0000256" key="1">
    <source>
        <dbReference type="ARBA" id="ARBA00023012"/>
    </source>
</evidence>
<gene>
    <name evidence="8" type="ORF">SETIT_7G055200v2</name>
</gene>